<dbReference type="GO" id="GO:0019888">
    <property type="term" value="F:protein phosphatase regulator activity"/>
    <property type="evidence" value="ECO:0007669"/>
    <property type="project" value="TreeGrafter"/>
</dbReference>
<dbReference type="Proteomes" id="UP001431209">
    <property type="component" value="Unassembled WGS sequence"/>
</dbReference>
<evidence type="ECO:0000256" key="2">
    <source>
        <dbReference type="ARBA" id="ARBA00023306"/>
    </source>
</evidence>
<organism evidence="4 5">
    <name type="scientific">Acrasis kona</name>
    <dbReference type="NCBI Taxonomy" id="1008807"/>
    <lineage>
        <taxon>Eukaryota</taxon>
        <taxon>Discoba</taxon>
        <taxon>Heterolobosea</taxon>
        <taxon>Tetramitia</taxon>
        <taxon>Eutetramitia</taxon>
        <taxon>Acrasidae</taxon>
        <taxon>Acrasis</taxon>
    </lineage>
</organism>
<keyword evidence="2" id="KW-0131">Cell cycle</keyword>
<gene>
    <name evidence="4" type="ORF">AKO1_012727</name>
</gene>
<sequence>MTSPQDNDLADDKKIRTYVMLRDLLDLDRPIVNSKMVDFLQQDGVIDVLLNFISRLHIIISPEGDAVVDSNDNDVEVVLNRRSWQAVDILSRPTSTAFSDSLEKHLPHILVILFRESFAPENNRCNYFHFMKLMENLLTNHRARVFEILQNNNIILDCVVPALSRHPMITHLLLYLIEMSQPLTSSNGNNFIIKRKFQAHLAQHELLQVVLRRVYIVPQPSNDYECDIYAEFFMRAVSELCVQEKGRQVQFERNRRAAKERVRYLGKEYIEQEKIEKRNSGQIDLVELDCVGAILESLVTKTNADFENMLNLLVEWENSQRVARICCARIILYILQRINPTNPENAVVHQSESKETWMVSDDDDEEDPCFTDKNLITMVKVYKHIMNLLFVNLDKLSQIICRDSQVVDTPSQAYSAYIITHGFSTLRMDVVNIFHKTIVYMYDTCHSSQPTILSTIIQSSNVLGVLIDWFFEYKYNNMYHNLFTQVMVDLIRNGETAVLKNLLETHDLLTRIMDVYQDPSGTDNRAHMLHLCNLLRLMYVTLQPESYLYQYLKNNDKWIRFLTVVSRDTLRMINKQDQSDIDIGSQFAADAFGFEETDRYNKPFSPVVMNDDDNKSSQNDSFDVFEYKE</sequence>
<evidence type="ECO:0000313" key="5">
    <source>
        <dbReference type="Proteomes" id="UP001431209"/>
    </source>
</evidence>
<dbReference type="PANTHER" id="PTHR12634:SF8">
    <property type="entry name" value="FIERY MOUNTAIN, ISOFORM D"/>
    <property type="match status" value="1"/>
</dbReference>
<proteinExistence type="inferred from homology"/>
<evidence type="ECO:0000313" key="4">
    <source>
        <dbReference type="EMBL" id="KAL0481353.1"/>
    </source>
</evidence>
<comment type="caution">
    <text evidence="4">The sequence shown here is derived from an EMBL/GenBank/DDBJ whole genome shotgun (WGS) entry which is preliminary data.</text>
</comment>
<dbReference type="EMBL" id="JAOPGA020000758">
    <property type="protein sequence ID" value="KAL0481353.1"/>
    <property type="molecule type" value="Genomic_DNA"/>
</dbReference>
<keyword evidence="5" id="KW-1185">Reference proteome</keyword>
<accession>A0AAW2YV90</accession>
<dbReference type="GO" id="GO:0019903">
    <property type="term" value="F:protein phosphatase binding"/>
    <property type="evidence" value="ECO:0007669"/>
    <property type="project" value="InterPro"/>
</dbReference>
<protein>
    <submittedName>
        <fullName evidence="4">Serine/threonine-protein phosphatase 6 regulatory subunit</fullName>
    </submittedName>
</protein>
<evidence type="ECO:0000256" key="3">
    <source>
        <dbReference type="SAM" id="MobiDB-lite"/>
    </source>
</evidence>
<feature type="region of interest" description="Disordered" evidence="3">
    <location>
        <begin position="605"/>
        <end position="629"/>
    </location>
</feature>
<dbReference type="AlphaFoldDB" id="A0AAW2YV90"/>
<reference evidence="4 5" key="1">
    <citation type="submission" date="2024-03" db="EMBL/GenBank/DDBJ databases">
        <title>The Acrasis kona genome and developmental transcriptomes reveal deep origins of eukaryotic multicellular pathways.</title>
        <authorList>
            <person name="Sheikh S."/>
            <person name="Fu C.-J."/>
            <person name="Brown M.W."/>
            <person name="Baldauf S.L."/>
        </authorList>
    </citation>
    <scope>NUCLEOTIDE SEQUENCE [LARGE SCALE GENOMIC DNA]</scope>
    <source>
        <strain evidence="4 5">ATCC MYA-3509</strain>
    </source>
</reference>
<evidence type="ECO:0000256" key="1">
    <source>
        <dbReference type="ARBA" id="ARBA00006180"/>
    </source>
</evidence>
<name>A0AAW2YV90_9EUKA</name>
<dbReference type="Pfam" id="PF04499">
    <property type="entry name" value="SAPS"/>
    <property type="match status" value="1"/>
</dbReference>
<dbReference type="PANTHER" id="PTHR12634">
    <property type="entry name" value="SIT4 YEAST -ASSOCIATING PROTEIN-RELATED"/>
    <property type="match status" value="1"/>
</dbReference>
<comment type="similarity">
    <text evidence="1">Belongs to the SAPS family.</text>
</comment>
<dbReference type="InterPro" id="IPR007587">
    <property type="entry name" value="SAPS"/>
</dbReference>